<name>A0A1Y1WYP3_9FUNG</name>
<evidence type="ECO:0000256" key="1">
    <source>
        <dbReference type="ARBA" id="ARBA00022801"/>
    </source>
</evidence>
<dbReference type="PANTHER" id="PTHR48081">
    <property type="entry name" value="AB HYDROLASE SUPERFAMILY PROTEIN C4A8.06C"/>
    <property type="match status" value="1"/>
</dbReference>
<reference evidence="4 5" key="2">
    <citation type="submission" date="2016-08" db="EMBL/GenBank/DDBJ databases">
        <title>Pervasive Adenine N6-methylation of Active Genes in Fungi.</title>
        <authorList>
            <consortium name="DOE Joint Genome Institute"/>
            <person name="Mondo S.J."/>
            <person name="Dannebaum R.O."/>
            <person name="Kuo R.C."/>
            <person name="Labutti K."/>
            <person name="Haridas S."/>
            <person name="Kuo A."/>
            <person name="Salamov A."/>
            <person name="Ahrendt S.R."/>
            <person name="Lipzen A."/>
            <person name="Sullivan W."/>
            <person name="Andreopoulos W.B."/>
            <person name="Clum A."/>
            <person name="Lindquist E."/>
            <person name="Daum C."/>
            <person name="Ramamoorthy G.K."/>
            <person name="Gryganskyi A."/>
            <person name="Culley D."/>
            <person name="Magnuson J.K."/>
            <person name="James T.Y."/>
            <person name="O'Malley M.A."/>
            <person name="Stajich J.E."/>
            <person name="Spatafora J.W."/>
            <person name="Visel A."/>
            <person name="Grigoriev I.V."/>
        </authorList>
    </citation>
    <scope>NUCLEOTIDE SEQUENCE [LARGE SCALE GENOMIC DNA]</scope>
    <source>
        <strain evidence="4 5">S4</strain>
    </source>
</reference>
<evidence type="ECO:0000259" key="3">
    <source>
        <dbReference type="Pfam" id="PF20434"/>
    </source>
</evidence>
<sequence>MNYNIIIKLLFTIIITISFCNANFLTDKIEALGDLKNDYENYIKVTNIERNIQFNPSRTLDVYYNKDEINYELKPVVIHIFGGTWTKGNKFKFTNIGSLLEENDYVAVLPNYGLFPFAVLEDMIYDVYTAIQWTFENIQKYGGDPKRVTLIGHSAGAHLISLTLFKSYNYMENNGKTLSPLPYFEKVVLLAGPYDIDDIEVAKMDYNDDAEDYDNGILENTLKLLFRTNIISPYDIVKSMPDNYVKDSFNVKKFILYYTSNDTKVPESSALKLIDQLKRVCPTIDINYVYKENFGHSDIVNVKICNSNTIELNAVAFTDSDTDLTFKLYIDGFNQYAKDNNIDIYVNLNTLTNVNFTISLTNSNIMIESLLKRKNSKYDIYFYDLSLSKKYCPYLYDLSKELPENHINMFNKNIISYSRCQDKIVGLPITLGYTALYSNKDLLNKYNKEIPKTWDELITTSKEILEKERALNNTELIGYNGFMFDAENGICSIYEFIYSCRESYDSPFPDLNSQTAIEAIKLIKKIKDEISSGSKK</sequence>
<dbReference type="EMBL" id="MCFG01000203">
    <property type="protein sequence ID" value="ORX78623.1"/>
    <property type="molecule type" value="Genomic_DNA"/>
</dbReference>
<feature type="signal peptide" evidence="2">
    <location>
        <begin position="1"/>
        <end position="22"/>
    </location>
</feature>
<dbReference type="InterPro" id="IPR049492">
    <property type="entry name" value="BD-FAE-like_dom"/>
</dbReference>
<dbReference type="Pfam" id="PF20434">
    <property type="entry name" value="BD-FAE"/>
    <property type="match status" value="1"/>
</dbReference>
<dbReference type="Proteomes" id="UP000193944">
    <property type="component" value="Unassembled WGS sequence"/>
</dbReference>
<proteinExistence type="predicted"/>
<comment type="caution">
    <text evidence="4">The sequence shown here is derived from an EMBL/GenBank/DDBJ whole genome shotgun (WGS) entry which is preliminary data.</text>
</comment>
<keyword evidence="1 4" id="KW-0378">Hydrolase</keyword>
<feature type="chain" id="PRO_5012530793" evidence="2">
    <location>
        <begin position="23"/>
        <end position="536"/>
    </location>
</feature>
<evidence type="ECO:0000313" key="5">
    <source>
        <dbReference type="Proteomes" id="UP000193944"/>
    </source>
</evidence>
<gene>
    <name evidence="4" type="ORF">BCR32DRAFT_301520</name>
</gene>
<dbReference type="InterPro" id="IPR050300">
    <property type="entry name" value="GDXG_lipolytic_enzyme"/>
</dbReference>
<evidence type="ECO:0000256" key="2">
    <source>
        <dbReference type="SAM" id="SignalP"/>
    </source>
</evidence>
<dbReference type="PANTHER" id="PTHR48081:SF33">
    <property type="entry name" value="KYNURENINE FORMAMIDASE"/>
    <property type="match status" value="1"/>
</dbReference>
<dbReference type="Gene3D" id="3.40.50.1820">
    <property type="entry name" value="alpha/beta hydrolase"/>
    <property type="match status" value="1"/>
</dbReference>
<organism evidence="4 5">
    <name type="scientific">Anaeromyces robustus</name>
    <dbReference type="NCBI Taxonomy" id="1754192"/>
    <lineage>
        <taxon>Eukaryota</taxon>
        <taxon>Fungi</taxon>
        <taxon>Fungi incertae sedis</taxon>
        <taxon>Chytridiomycota</taxon>
        <taxon>Chytridiomycota incertae sedis</taxon>
        <taxon>Neocallimastigomycetes</taxon>
        <taxon>Neocallimastigales</taxon>
        <taxon>Neocallimastigaceae</taxon>
        <taxon>Anaeromyces</taxon>
    </lineage>
</organism>
<dbReference type="InterPro" id="IPR006059">
    <property type="entry name" value="SBP"/>
</dbReference>
<keyword evidence="2" id="KW-0732">Signal</keyword>
<dbReference type="Pfam" id="PF13416">
    <property type="entry name" value="SBP_bac_8"/>
    <property type="match status" value="1"/>
</dbReference>
<dbReference type="OrthoDB" id="6495301at2759"/>
<dbReference type="STRING" id="1754192.A0A1Y1WYP3"/>
<dbReference type="AlphaFoldDB" id="A0A1Y1WYP3"/>
<keyword evidence="5" id="KW-1185">Reference proteome</keyword>
<dbReference type="SUPFAM" id="SSF53850">
    <property type="entry name" value="Periplasmic binding protein-like II"/>
    <property type="match status" value="1"/>
</dbReference>
<protein>
    <submittedName>
        <fullName evidence="4">Alpha/beta-hydrolase</fullName>
    </submittedName>
</protein>
<evidence type="ECO:0000313" key="4">
    <source>
        <dbReference type="EMBL" id="ORX78623.1"/>
    </source>
</evidence>
<dbReference type="Gene3D" id="3.40.190.10">
    <property type="entry name" value="Periplasmic binding protein-like II"/>
    <property type="match status" value="1"/>
</dbReference>
<feature type="domain" description="BD-FAE-like" evidence="3">
    <location>
        <begin position="60"/>
        <end position="276"/>
    </location>
</feature>
<dbReference type="SUPFAM" id="SSF53474">
    <property type="entry name" value="alpha/beta-Hydrolases"/>
    <property type="match status" value="1"/>
</dbReference>
<reference evidence="4 5" key="1">
    <citation type="submission" date="2016-08" db="EMBL/GenBank/DDBJ databases">
        <title>A Parts List for Fungal Cellulosomes Revealed by Comparative Genomics.</title>
        <authorList>
            <consortium name="DOE Joint Genome Institute"/>
            <person name="Haitjema C.H."/>
            <person name="Gilmore S.P."/>
            <person name="Henske J.K."/>
            <person name="Solomon K.V."/>
            <person name="De Groot R."/>
            <person name="Kuo A."/>
            <person name="Mondo S.J."/>
            <person name="Salamov A.A."/>
            <person name="Labutti K."/>
            <person name="Zhao Z."/>
            <person name="Chiniquy J."/>
            <person name="Barry K."/>
            <person name="Brewer H.M."/>
            <person name="Purvine S.O."/>
            <person name="Wright A.T."/>
            <person name="Boxma B."/>
            <person name="Van Alen T."/>
            <person name="Hackstein J.H."/>
            <person name="Baker S.E."/>
            <person name="Grigoriev I.V."/>
            <person name="O'Malley M.A."/>
        </authorList>
    </citation>
    <scope>NUCLEOTIDE SEQUENCE [LARGE SCALE GENOMIC DNA]</scope>
    <source>
        <strain evidence="4 5">S4</strain>
    </source>
</reference>
<accession>A0A1Y1WYP3</accession>
<dbReference type="InterPro" id="IPR029058">
    <property type="entry name" value="AB_hydrolase_fold"/>
</dbReference>
<dbReference type="GO" id="GO:0016787">
    <property type="term" value="F:hydrolase activity"/>
    <property type="evidence" value="ECO:0007669"/>
    <property type="project" value="UniProtKB-KW"/>
</dbReference>